<evidence type="ECO:0000313" key="2">
    <source>
        <dbReference type="EMBL" id="ARO74493.1"/>
    </source>
</evidence>
<dbReference type="SUPFAM" id="SSF55608">
    <property type="entry name" value="Homing endonucleases"/>
    <property type="match status" value="1"/>
</dbReference>
<name>A0A2P0QID3_9CHLO</name>
<evidence type="ECO:0000259" key="1">
    <source>
        <dbReference type="Pfam" id="PF00961"/>
    </source>
</evidence>
<dbReference type="PANTHER" id="PTHR36181:SF4">
    <property type="entry name" value="LAGLIDADG ENDONUCLEASE"/>
    <property type="match status" value="1"/>
</dbReference>
<dbReference type="AlphaFoldDB" id="A0A2P0QID3"/>
<organism evidence="2">
    <name type="scientific">Caulerpa manorensis</name>
    <dbReference type="NCBI Taxonomy" id="717648"/>
    <lineage>
        <taxon>Eukaryota</taxon>
        <taxon>Viridiplantae</taxon>
        <taxon>Chlorophyta</taxon>
        <taxon>core chlorophytes</taxon>
        <taxon>Ulvophyceae</taxon>
        <taxon>TCBD clade</taxon>
        <taxon>Bryopsidales</taxon>
        <taxon>Halimedineae</taxon>
        <taxon>Caulerpaceae</taxon>
        <taxon>Caulerpa</taxon>
    </lineage>
</organism>
<geneLocation type="chloroplast" evidence="2"/>
<accession>A0A2P0QID3</accession>
<dbReference type="GO" id="GO:0005739">
    <property type="term" value="C:mitochondrion"/>
    <property type="evidence" value="ECO:0007669"/>
    <property type="project" value="UniProtKB-ARBA"/>
</dbReference>
<feature type="domain" description="Homing endonuclease LAGLIDADG" evidence="1">
    <location>
        <begin position="29"/>
        <end position="131"/>
    </location>
</feature>
<dbReference type="InterPro" id="IPR051289">
    <property type="entry name" value="LAGLIDADG_Endonuclease"/>
</dbReference>
<dbReference type="GeneID" id="36489898"/>
<dbReference type="InterPro" id="IPR004860">
    <property type="entry name" value="LAGLIDADG_dom"/>
</dbReference>
<dbReference type="Gene3D" id="3.10.28.10">
    <property type="entry name" value="Homing endonucleases"/>
    <property type="match status" value="1"/>
</dbReference>
<dbReference type="RefSeq" id="YP_009472761.1">
    <property type="nucleotide sequence ID" value="NC_037367.1"/>
</dbReference>
<dbReference type="Pfam" id="PF00961">
    <property type="entry name" value="LAGLIDADG_1"/>
    <property type="match status" value="1"/>
</dbReference>
<keyword evidence="2" id="KW-0934">Plastid</keyword>
<dbReference type="GO" id="GO:0004519">
    <property type="term" value="F:endonuclease activity"/>
    <property type="evidence" value="ECO:0007669"/>
    <property type="project" value="InterPro"/>
</dbReference>
<dbReference type="EMBL" id="KY819068">
    <property type="protein sequence ID" value="ARO74493.1"/>
    <property type="molecule type" value="Genomic_DNA"/>
</dbReference>
<sequence>MDFKTRFQLVLNKFKKSPPQITTKYLYFLGGFLEGEGCLCVSIKNKQNKKIRVDPEFNICQHQKGIIHLIGFMFFFKTGGISFKTGSNATYVYKITNRKALKEKFIPYYKKYVFPFASQEKNQRFYIFQKIIDLFEQKVHLNKKGLAFQILPLVYEMSDNRKKTLKQLQDSVLIDY</sequence>
<protein>
    <recommendedName>
        <fullName evidence="1">Homing endonuclease LAGLIDADG domain-containing protein</fullName>
    </recommendedName>
</protein>
<keyword evidence="2" id="KW-0150">Chloroplast</keyword>
<proteinExistence type="predicted"/>
<gene>
    <name evidence="2" type="primary">orf176</name>
</gene>
<dbReference type="PANTHER" id="PTHR36181">
    <property type="entry name" value="INTRON-ENCODED ENDONUCLEASE AI3-RELATED"/>
    <property type="match status" value="1"/>
</dbReference>
<dbReference type="InterPro" id="IPR027434">
    <property type="entry name" value="Homing_endonucl"/>
</dbReference>
<reference evidence="2" key="1">
    <citation type="submission" date="2017-03" db="EMBL/GenBank/DDBJ databases">
        <title>Chloroplast genome evolution in siphonous green algae.</title>
        <authorList>
            <person name="Cremen M.C."/>
            <person name="Marcelino V.R."/>
            <person name="Verbruggen H."/>
        </authorList>
    </citation>
    <scope>NUCLEOTIDE SEQUENCE</scope>
</reference>